<protein>
    <submittedName>
        <fullName evidence="4">S-layer protein domain-containing protein</fullName>
    </submittedName>
</protein>
<dbReference type="KEGG" id="mseb:RE474_10530"/>
<dbReference type="Gene3D" id="2.60.98.40">
    <property type="match status" value="1"/>
</dbReference>
<evidence type="ECO:0000313" key="5">
    <source>
        <dbReference type="Proteomes" id="UP001182908"/>
    </source>
</evidence>
<dbReference type="InterPro" id="IPR006457">
    <property type="entry name" value="S_layer-rel_Mac"/>
</dbReference>
<feature type="domain" description="S-layer family duplication" evidence="3">
    <location>
        <begin position="50"/>
        <end position="297"/>
    </location>
</feature>
<dbReference type="Gene3D" id="2.60.40.10">
    <property type="entry name" value="Immunoglobulins"/>
    <property type="match status" value="2"/>
</dbReference>
<dbReference type="InterPro" id="IPR011635">
    <property type="entry name" value="CARDB"/>
</dbReference>
<proteinExistence type="predicted"/>
<dbReference type="Proteomes" id="UP001182908">
    <property type="component" value="Chromosome"/>
</dbReference>
<dbReference type="NCBIfam" id="TIGR01567">
    <property type="entry name" value="S_layer_rel_Mac"/>
    <property type="match status" value="1"/>
</dbReference>
<keyword evidence="1" id="KW-0812">Transmembrane</keyword>
<evidence type="ECO:0000259" key="2">
    <source>
        <dbReference type="Pfam" id="PF07705"/>
    </source>
</evidence>
<reference evidence="4 5" key="1">
    <citation type="submission" date="2023-08" db="EMBL/GenBank/DDBJ databases">
        <title>Methanolobus mangrovi sp. nov. and Methanolobus sediminis sp. nov, two novel methylotrophic methanogens isolated from mangrove sediments in China.</title>
        <authorList>
            <person name="Zhou J."/>
        </authorList>
    </citation>
    <scope>NUCLEOTIDE SEQUENCE [LARGE SCALE GENOMIC DNA]</scope>
    <source>
        <strain evidence="4 5">FTZ6</strain>
    </source>
</reference>
<evidence type="ECO:0000313" key="4">
    <source>
        <dbReference type="EMBL" id="WMW24516.1"/>
    </source>
</evidence>
<dbReference type="InterPro" id="IPR013783">
    <property type="entry name" value="Ig-like_fold"/>
</dbReference>
<evidence type="ECO:0000259" key="3">
    <source>
        <dbReference type="Pfam" id="PF07752"/>
    </source>
</evidence>
<organism evidence="4 5">
    <name type="scientific">Methanolobus sediminis</name>
    <dbReference type="NCBI Taxonomy" id="3072978"/>
    <lineage>
        <taxon>Archaea</taxon>
        <taxon>Methanobacteriati</taxon>
        <taxon>Methanobacteriota</taxon>
        <taxon>Stenosarchaea group</taxon>
        <taxon>Methanomicrobia</taxon>
        <taxon>Methanosarcinales</taxon>
        <taxon>Methanosarcinaceae</taxon>
        <taxon>Methanolobus</taxon>
    </lineage>
</organism>
<evidence type="ECO:0000256" key="1">
    <source>
        <dbReference type="SAM" id="Phobius"/>
    </source>
</evidence>
<keyword evidence="1" id="KW-1133">Transmembrane helix</keyword>
<dbReference type="AlphaFoldDB" id="A0AA51UJ56"/>
<dbReference type="Gene3D" id="2.60.40.4190">
    <property type="match status" value="1"/>
</dbReference>
<feature type="domain" description="CARDB" evidence="2">
    <location>
        <begin position="434"/>
        <end position="534"/>
    </location>
</feature>
<keyword evidence="1" id="KW-0472">Membrane</keyword>
<dbReference type="Pfam" id="PF07705">
    <property type="entry name" value="CARDB"/>
    <property type="match status" value="2"/>
</dbReference>
<sequence length="773" mass="86542">MKIKQIIHICFATLFIFQELVSGVTIADAIEAKGPIYNGNDLTDIIGDSSSDFIEMNVKNFRGFYYDVDGGISTEYLRIYGGNYVSDRTINEQGLEYTSSIMSADYECIAWEADSYYVMGLFGDVYVPLKADTSLQLARLIMDDGNRYTIIEGQSFKLGEGYTITPGQIDAKMGTVYLELSKDGNFIDAETLDISNGEATWVYKINVATKTNAEVMRIRVTDAFQGQAGNLMVVEGIWLTDFKNSIEIVTGDTYGVFEVENLPVNSCDLILKNNVPITLSSGSVQELMDELRFVVTDSSEYLEFYLTNEPVDISVYKPDLVIVSANRWSLTENGEYLSIYLDILNQGFIPSDSTSVRIEIMDPEWPEIEAETDVPALDSGEDVTVIIEVYIPEELHGTTHNFAIEIDPENYISEMDENNNLIETPVIYIPELLPDLVITDVSSYVTENYLEIYVDIANHGTAFADSFIVSTVSSETSHQWSYSENVVDGLYPGEDITLEIVLEIPDGLPGQSNIDIIVDPDNTIKELDESNNAWSQEMIVDESIGRAPIDEFSDDLLEPETQPEWHDLDILLGIILPIAVIGGFLVLYPRLVKLKWEAKAIEKCLEDCPPGTEYCLKEICLKPGSCKITKLHLKACTSEDCKKKTIEGDIISDLNRIRTASYQSENPDVLLHEVETLASKILEVIILWLTGKAESYDVSISADIDLGEATCKYTRYICNQDSKPGKNKSWEKTVKGCNRSIGTLNDFDIEKANISEKLQQDFSRMMMQFIEGV</sequence>
<name>A0AA51UJ56_9EURY</name>
<feature type="transmembrane region" description="Helical" evidence="1">
    <location>
        <begin position="570"/>
        <end position="588"/>
    </location>
</feature>
<dbReference type="GeneID" id="84233157"/>
<dbReference type="Pfam" id="PF07752">
    <property type="entry name" value="S-layer"/>
    <property type="match status" value="1"/>
</dbReference>
<gene>
    <name evidence="4" type="ORF">RE474_10530</name>
</gene>
<feature type="domain" description="CARDB" evidence="2">
    <location>
        <begin position="317"/>
        <end position="421"/>
    </location>
</feature>
<keyword evidence="5" id="KW-1185">Reference proteome</keyword>
<accession>A0AA51UJ56</accession>
<dbReference type="RefSeq" id="WP_309310327.1">
    <property type="nucleotide sequence ID" value="NZ_CP133592.1"/>
</dbReference>
<dbReference type="EMBL" id="CP133592">
    <property type="protein sequence ID" value="WMW24516.1"/>
    <property type="molecule type" value="Genomic_DNA"/>
</dbReference>